<feature type="signal peptide" evidence="2">
    <location>
        <begin position="1"/>
        <end position="33"/>
    </location>
</feature>
<evidence type="ECO:0000313" key="4">
    <source>
        <dbReference type="Proteomes" id="UP000444980"/>
    </source>
</evidence>
<gene>
    <name evidence="3" type="ORF">nbrc107697_02090</name>
</gene>
<evidence type="ECO:0000256" key="1">
    <source>
        <dbReference type="SAM" id="MobiDB-lite"/>
    </source>
</evidence>
<dbReference type="Proteomes" id="UP000444980">
    <property type="component" value="Unassembled WGS sequence"/>
</dbReference>
<name>A0A7M3SU46_9ACTN</name>
<protein>
    <submittedName>
        <fullName evidence="3">Uncharacterized protein</fullName>
    </submittedName>
</protein>
<feature type="compositionally biased region" description="Basic and acidic residues" evidence="1">
    <location>
        <begin position="138"/>
        <end position="148"/>
    </location>
</feature>
<dbReference type="EMBL" id="BJOU01000001">
    <property type="protein sequence ID" value="GED96170.1"/>
    <property type="molecule type" value="Genomic_DNA"/>
</dbReference>
<organism evidence="3 4">
    <name type="scientific">Gordonia crocea</name>
    <dbReference type="NCBI Taxonomy" id="589162"/>
    <lineage>
        <taxon>Bacteria</taxon>
        <taxon>Bacillati</taxon>
        <taxon>Actinomycetota</taxon>
        <taxon>Actinomycetes</taxon>
        <taxon>Mycobacteriales</taxon>
        <taxon>Gordoniaceae</taxon>
        <taxon>Gordonia</taxon>
    </lineage>
</organism>
<feature type="chain" id="PRO_5029657123" evidence="2">
    <location>
        <begin position="34"/>
        <end position="193"/>
    </location>
</feature>
<feature type="region of interest" description="Disordered" evidence="1">
    <location>
        <begin position="123"/>
        <end position="193"/>
    </location>
</feature>
<accession>A0A7M3SU46</accession>
<evidence type="ECO:0000313" key="3">
    <source>
        <dbReference type="EMBL" id="GED96170.1"/>
    </source>
</evidence>
<sequence length="193" mass="20217">MPAMTPSTRRLGAAAIGLATAASVALGSAPAHAATWQAGGGALFFISYHDNGNGTVTKTLKNTSQVTFRYTVFESDTPMLGGRLVEPKGVLGPGQTKSSVKHLAPGRYYVIWLVEKSGFRTQNNGQPFTMGAAKAKPKKEAPKKDGPKKLGPNTKVPQGQCTYCNPKPGNPPKAPVKPAPKGPFGIDFGSLKL</sequence>
<keyword evidence="4" id="KW-1185">Reference proteome</keyword>
<comment type="caution">
    <text evidence="3">The sequence shown here is derived from an EMBL/GenBank/DDBJ whole genome shotgun (WGS) entry which is preliminary data.</text>
</comment>
<feature type="compositionally biased region" description="Pro residues" evidence="1">
    <location>
        <begin position="168"/>
        <end position="181"/>
    </location>
</feature>
<reference evidence="4" key="1">
    <citation type="submission" date="2019-06" db="EMBL/GenBank/DDBJ databases">
        <title>Gordonia isolated from sludge of a wastewater treatment plant.</title>
        <authorList>
            <person name="Tamura T."/>
            <person name="Aoyama K."/>
            <person name="Kang Y."/>
            <person name="Saito S."/>
            <person name="Akiyama N."/>
            <person name="Yazawa K."/>
            <person name="Gonoi T."/>
            <person name="Mikami Y."/>
        </authorList>
    </citation>
    <scope>NUCLEOTIDE SEQUENCE [LARGE SCALE GENOMIC DNA]</scope>
    <source>
        <strain evidence="4">NBRC 107697</strain>
    </source>
</reference>
<keyword evidence="2" id="KW-0732">Signal</keyword>
<evidence type="ECO:0000256" key="2">
    <source>
        <dbReference type="SAM" id="SignalP"/>
    </source>
</evidence>
<proteinExistence type="predicted"/>
<dbReference type="AlphaFoldDB" id="A0A7M3SU46"/>